<proteinExistence type="predicted"/>
<keyword evidence="1" id="KW-0812">Transmembrane</keyword>
<evidence type="ECO:0000313" key="2">
    <source>
        <dbReference type="EMBL" id="VDR40579.1"/>
    </source>
</evidence>
<dbReference type="OrthoDB" id="5171781at2"/>
<sequence>MGSHRSGTGSRGVARWLIAAIVVVVVVAAVAGAMVWLSGRSEQEGRDAAASCVRGDLAVQVAAAPALVGPLRRIAESFNASGTVSADYCAKIEVTGIDSPVALDALSGAWDPKLGPAPSLWIPESTVWTARLAAAKPAELSGQPTSIASSPVVLAVRGSARKTFDEVRWLDLPARQDQLRIALPTGAEADGTYLAAQTVGAAVARTAGAALSDEAAKSPVVTGSLARWAKDAPKSTTAGAALDALTKPGDAVRAVPVTEQQLAAFARGRGEAAPVAVYPAGPTASATYPAAVLDREDTTDAHERAAADFVSFVTQQGNAKPLAEAGFRVVGEPAPAKTASVAFGTVEPLAPASNATVISLADTLKGR</sequence>
<organism evidence="2 3">
    <name type="scientific">Tsukamurella paurometabola</name>
    <name type="common">Corynebacterium paurometabolum</name>
    <dbReference type="NCBI Taxonomy" id="2061"/>
    <lineage>
        <taxon>Bacteria</taxon>
        <taxon>Bacillati</taxon>
        <taxon>Actinomycetota</taxon>
        <taxon>Actinomycetes</taxon>
        <taxon>Mycobacteriales</taxon>
        <taxon>Tsukamurellaceae</taxon>
        <taxon>Tsukamurella</taxon>
    </lineage>
</organism>
<protein>
    <recommendedName>
        <fullName evidence="4">Extracellular solute-binding protein</fullName>
    </recommendedName>
</protein>
<keyword evidence="1" id="KW-1133">Transmembrane helix</keyword>
<dbReference type="SUPFAM" id="SSF53850">
    <property type="entry name" value="Periplasmic binding protein-like II"/>
    <property type="match status" value="1"/>
</dbReference>
<evidence type="ECO:0000313" key="3">
    <source>
        <dbReference type="Proteomes" id="UP000271626"/>
    </source>
</evidence>
<name>A0A3P8K5G6_TSUPA</name>
<dbReference type="RefSeq" id="WP_126197529.1">
    <property type="nucleotide sequence ID" value="NZ_CP085954.1"/>
</dbReference>
<dbReference type="Proteomes" id="UP000271626">
    <property type="component" value="Chromosome"/>
</dbReference>
<evidence type="ECO:0000256" key="1">
    <source>
        <dbReference type="SAM" id="Phobius"/>
    </source>
</evidence>
<keyword evidence="1" id="KW-0472">Membrane</keyword>
<evidence type="ECO:0008006" key="4">
    <source>
        <dbReference type="Google" id="ProtNLM"/>
    </source>
</evidence>
<accession>A0A3P8K5G6</accession>
<dbReference type="EMBL" id="LR131273">
    <property type="protein sequence ID" value="VDR40579.1"/>
    <property type="molecule type" value="Genomic_DNA"/>
</dbReference>
<feature type="transmembrane region" description="Helical" evidence="1">
    <location>
        <begin position="12"/>
        <end position="37"/>
    </location>
</feature>
<reference evidence="2 3" key="1">
    <citation type="submission" date="2018-12" db="EMBL/GenBank/DDBJ databases">
        <authorList>
            <consortium name="Pathogen Informatics"/>
        </authorList>
    </citation>
    <scope>NUCLEOTIDE SEQUENCE [LARGE SCALE GENOMIC DNA]</scope>
    <source>
        <strain evidence="2 3">NCTC10741</strain>
    </source>
</reference>
<dbReference type="AlphaFoldDB" id="A0A3P8K5G6"/>
<gene>
    <name evidence="2" type="ORF">NCTC10741_03741</name>
</gene>